<dbReference type="FunFam" id="2.40.10.10:FF:000001">
    <property type="entry name" value="Periplasmic serine protease DegS"/>
    <property type="match status" value="1"/>
</dbReference>
<dbReference type="InterPro" id="IPR001940">
    <property type="entry name" value="Peptidase_S1C"/>
</dbReference>
<evidence type="ECO:0000256" key="2">
    <source>
        <dbReference type="ARBA" id="ARBA00022670"/>
    </source>
</evidence>
<name>C1FH34_MICCC</name>
<gene>
    <name evidence="6" type="ORF">MICPUN_85395</name>
</gene>
<dbReference type="Gene3D" id="2.40.10.10">
    <property type="entry name" value="Trypsin-like serine proteases"/>
    <property type="match status" value="2"/>
</dbReference>
<dbReference type="KEGG" id="mis:MICPUN_85395"/>
<protein>
    <recommendedName>
        <fullName evidence="5">PDZ domain-containing protein</fullName>
    </recommendedName>
</protein>
<evidence type="ECO:0000256" key="4">
    <source>
        <dbReference type="ARBA" id="ARBA00022825"/>
    </source>
</evidence>
<dbReference type="RefSeq" id="XP_002508768.1">
    <property type="nucleotide sequence ID" value="XM_002508722.1"/>
</dbReference>
<evidence type="ECO:0000313" key="6">
    <source>
        <dbReference type="EMBL" id="ACO70026.1"/>
    </source>
</evidence>
<dbReference type="InterPro" id="IPR009003">
    <property type="entry name" value="Peptidase_S1_PA"/>
</dbReference>
<dbReference type="SUPFAM" id="SSF50156">
    <property type="entry name" value="PDZ domain-like"/>
    <property type="match status" value="1"/>
</dbReference>
<dbReference type="eggNOG" id="KOG1320">
    <property type="taxonomic scope" value="Eukaryota"/>
</dbReference>
<comment type="similarity">
    <text evidence="1">Belongs to the peptidase S1C family.</text>
</comment>
<dbReference type="InterPro" id="IPR051201">
    <property type="entry name" value="Chloro_Bact_Ser_Proteases"/>
</dbReference>
<evidence type="ECO:0000256" key="3">
    <source>
        <dbReference type="ARBA" id="ARBA00022801"/>
    </source>
</evidence>
<dbReference type="SMART" id="SM00228">
    <property type="entry name" value="PDZ"/>
    <property type="match status" value="1"/>
</dbReference>
<proteinExistence type="inferred from homology"/>
<dbReference type="EMBL" id="CP001576">
    <property type="protein sequence ID" value="ACO70026.1"/>
    <property type="molecule type" value="Genomic_DNA"/>
</dbReference>
<keyword evidence="4" id="KW-0720">Serine protease</keyword>
<evidence type="ECO:0000256" key="1">
    <source>
        <dbReference type="ARBA" id="ARBA00010541"/>
    </source>
</evidence>
<dbReference type="Pfam" id="PF13365">
    <property type="entry name" value="Trypsin_2"/>
    <property type="match status" value="1"/>
</dbReference>
<accession>C1FH34</accession>
<dbReference type="InterPro" id="IPR036034">
    <property type="entry name" value="PDZ_sf"/>
</dbReference>
<dbReference type="Pfam" id="PF13180">
    <property type="entry name" value="PDZ_2"/>
    <property type="match status" value="1"/>
</dbReference>
<dbReference type="InterPro" id="IPR043504">
    <property type="entry name" value="Peptidase_S1_PA_chymotrypsin"/>
</dbReference>
<dbReference type="InterPro" id="IPR039382">
    <property type="entry name" value="DEGP1/8_PDZ_dom"/>
</dbReference>
<dbReference type="OMA" id="EHNIAND"/>
<dbReference type="InParanoid" id="C1FH34"/>
<keyword evidence="2" id="KW-0645">Protease</keyword>
<dbReference type="PANTHER" id="PTHR43343">
    <property type="entry name" value="PEPTIDASE S12"/>
    <property type="match status" value="1"/>
</dbReference>
<organism evidence="6 7">
    <name type="scientific">Micromonas commoda (strain RCC299 / NOUM17 / CCMP2709)</name>
    <name type="common">Picoplanktonic green alga</name>
    <dbReference type="NCBI Taxonomy" id="296587"/>
    <lineage>
        <taxon>Eukaryota</taxon>
        <taxon>Viridiplantae</taxon>
        <taxon>Chlorophyta</taxon>
        <taxon>Mamiellophyceae</taxon>
        <taxon>Mamiellales</taxon>
        <taxon>Mamiellaceae</taxon>
        <taxon>Micromonas</taxon>
    </lineage>
</organism>
<dbReference type="GO" id="GO:0004252">
    <property type="term" value="F:serine-type endopeptidase activity"/>
    <property type="evidence" value="ECO:0007669"/>
    <property type="project" value="InterPro"/>
</dbReference>
<dbReference type="PROSITE" id="PS50106">
    <property type="entry name" value="PDZ"/>
    <property type="match status" value="1"/>
</dbReference>
<dbReference type="STRING" id="296587.C1FH34"/>
<dbReference type="AlphaFoldDB" id="C1FH34"/>
<dbReference type="InterPro" id="IPR001478">
    <property type="entry name" value="PDZ"/>
</dbReference>
<dbReference type="Proteomes" id="UP000002009">
    <property type="component" value="Chromosome 10"/>
</dbReference>
<sequence length="343" mass="36011">MNIPDGIPTKLDAEETDNVRLFRDATPSVAFITNKQLIQSRYSLDATEVPVGAGTGFVWDDKGHVVTNFHVVKGANQLAVTFQGDSKTYEAKLLGYDEDKDVAVLKVDKPDTRPIPLGKSSTLLVGQKVFAIGNPFGLDHTLTTGIVSGLGRELPSGNTGRPILGVIQTDAAINPGNSGGPLLDSRGRLIGVNTAIYSPSGASAGVGFALPVDNVKGIVEQIIQFGRVTRPVLGLVLAPDGALQQLIGENGRNAGVLVLGVPEGGPAARAGIVGTIRDTLRGDITLGDIIVRFNETEVKNSSDLYRALDMAQVGQDVKLTVRRGGAVVTVDVKLGEKVTKFDA</sequence>
<dbReference type="PRINTS" id="PR00834">
    <property type="entry name" value="PROTEASES2C"/>
</dbReference>
<evidence type="ECO:0000259" key="5">
    <source>
        <dbReference type="PROSITE" id="PS50106"/>
    </source>
</evidence>
<dbReference type="Gene3D" id="2.30.42.10">
    <property type="match status" value="1"/>
</dbReference>
<dbReference type="GeneID" id="8247045"/>
<dbReference type="SUPFAM" id="SSF50494">
    <property type="entry name" value="Trypsin-like serine proteases"/>
    <property type="match status" value="1"/>
</dbReference>
<reference evidence="6 7" key="1">
    <citation type="journal article" date="2009" name="Science">
        <title>Green evolution and dynamic adaptations revealed by genomes of the marine picoeukaryotes Micromonas.</title>
        <authorList>
            <person name="Worden A.Z."/>
            <person name="Lee J.H."/>
            <person name="Mock T."/>
            <person name="Rouze P."/>
            <person name="Simmons M.P."/>
            <person name="Aerts A.L."/>
            <person name="Allen A.E."/>
            <person name="Cuvelier M.L."/>
            <person name="Derelle E."/>
            <person name="Everett M.V."/>
            <person name="Foulon E."/>
            <person name="Grimwood J."/>
            <person name="Gundlach H."/>
            <person name="Henrissat B."/>
            <person name="Napoli C."/>
            <person name="McDonald S.M."/>
            <person name="Parker M.S."/>
            <person name="Rombauts S."/>
            <person name="Salamov A."/>
            <person name="Von Dassow P."/>
            <person name="Badger J.H."/>
            <person name="Coutinho P.M."/>
            <person name="Demir E."/>
            <person name="Dubchak I."/>
            <person name="Gentemann C."/>
            <person name="Eikrem W."/>
            <person name="Gready J.E."/>
            <person name="John U."/>
            <person name="Lanier W."/>
            <person name="Lindquist E.A."/>
            <person name="Lucas S."/>
            <person name="Mayer K.F."/>
            <person name="Moreau H."/>
            <person name="Not F."/>
            <person name="Otillar R."/>
            <person name="Panaud O."/>
            <person name="Pangilinan J."/>
            <person name="Paulsen I."/>
            <person name="Piegu B."/>
            <person name="Poliakov A."/>
            <person name="Robbens S."/>
            <person name="Schmutz J."/>
            <person name="Toulza E."/>
            <person name="Wyss T."/>
            <person name="Zelensky A."/>
            <person name="Zhou K."/>
            <person name="Armbrust E.V."/>
            <person name="Bhattacharya D."/>
            <person name="Goodenough U.W."/>
            <person name="Van de Peer Y."/>
            <person name="Grigoriev I.V."/>
        </authorList>
    </citation>
    <scope>NUCLEOTIDE SEQUENCE [LARGE SCALE GENOMIC DNA]</scope>
    <source>
        <strain evidence="7">RCC299 / NOUM17</strain>
    </source>
</reference>
<keyword evidence="7" id="KW-1185">Reference proteome</keyword>
<dbReference type="PANTHER" id="PTHR43343:SF2">
    <property type="entry name" value="PDZ DOMAIN-CONTAINING PROTEIN"/>
    <property type="match status" value="1"/>
</dbReference>
<evidence type="ECO:0000313" key="7">
    <source>
        <dbReference type="Proteomes" id="UP000002009"/>
    </source>
</evidence>
<dbReference type="OrthoDB" id="4217619at2759"/>
<feature type="domain" description="PDZ" evidence="5">
    <location>
        <begin position="222"/>
        <end position="325"/>
    </location>
</feature>
<dbReference type="CDD" id="cd00990">
    <property type="entry name" value="cpPDZ_AtDEGP1-like"/>
    <property type="match status" value="1"/>
</dbReference>
<dbReference type="GO" id="GO:0006508">
    <property type="term" value="P:proteolysis"/>
    <property type="evidence" value="ECO:0007669"/>
    <property type="project" value="UniProtKB-KW"/>
</dbReference>
<keyword evidence="3" id="KW-0378">Hydrolase</keyword>